<dbReference type="EMBL" id="CP002408">
    <property type="protein sequence ID" value="AFU57013.1"/>
    <property type="molecule type" value="Genomic_DNA"/>
</dbReference>
<gene>
    <name evidence="1" type="ordered locus">Ngar_c00630</name>
</gene>
<sequence>MKESRYVKMARTMLHVLKHARMPLFLHNRKSKTIYSQSGSTSSF</sequence>
<dbReference type="InParanoid" id="K0IDW6"/>
<dbReference type="STRING" id="1237085.Ngar_c00630"/>
<dbReference type="KEGG" id="nga:Ngar_c00630"/>
<dbReference type="Proteomes" id="UP000008037">
    <property type="component" value="Chromosome"/>
</dbReference>
<evidence type="ECO:0000313" key="1">
    <source>
        <dbReference type="EMBL" id="AFU57013.1"/>
    </source>
</evidence>
<protein>
    <submittedName>
        <fullName evidence="1">Uncharacterized protein</fullName>
    </submittedName>
</protein>
<keyword evidence="2" id="KW-1185">Reference proteome</keyword>
<dbReference type="AlphaFoldDB" id="K0IDW6"/>
<proteinExistence type="predicted"/>
<dbReference type="BioCyc" id="CNIT1237085:G1324-63-MONOMER"/>
<dbReference type="HOGENOM" id="CLU_3210872_0_0_2"/>
<organism evidence="1 2">
    <name type="scientific">Nitrososphaera gargensis (strain Ga9.2)</name>
    <dbReference type="NCBI Taxonomy" id="1237085"/>
    <lineage>
        <taxon>Archaea</taxon>
        <taxon>Nitrososphaerota</taxon>
        <taxon>Nitrososphaeria</taxon>
        <taxon>Nitrososphaerales</taxon>
        <taxon>Nitrososphaeraceae</taxon>
        <taxon>Nitrososphaera</taxon>
    </lineage>
</organism>
<name>K0IDW6_NITGG</name>
<accession>K0IDW6</accession>
<reference evidence="1 2" key="1">
    <citation type="journal article" date="2012" name="Environ. Microbiol.">
        <title>The genome of the ammonia-oxidizing Candidatus Nitrososphaera gargensis: insights into metabolic versatility and environmental adaptations.</title>
        <authorList>
            <person name="Spang A."/>
            <person name="Poehlein A."/>
            <person name="Offre P."/>
            <person name="Zumbragel S."/>
            <person name="Haider S."/>
            <person name="Rychlik N."/>
            <person name="Nowka B."/>
            <person name="Schmeisser C."/>
            <person name="Lebedeva E.V."/>
            <person name="Rattei T."/>
            <person name="Bohm C."/>
            <person name="Schmid M."/>
            <person name="Galushko A."/>
            <person name="Hatzenpichler R."/>
            <person name="Weinmaier T."/>
            <person name="Daniel R."/>
            <person name="Schleper C."/>
            <person name="Spieck E."/>
            <person name="Streit W."/>
            <person name="Wagner M."/>
        </authorList>
    </citation>
    <scope>NUCLEOTIDE SEQUENCE [LARGE SCALE GENOMIC DNA]</scope>
    <source>
        <strain evidence="2">Ga9.2</strain>
    </source>
</reference>
<evidence type="ECO:0000313" key="2">
    <source>
        <dbReference type="Proteomes" id="UP000008037"/>
    </source>
</evidence>